<accession>A0ACD3RJ27</accession>
<gene>
    <name evidence="1" type="ORF">E3U43_003775</name>
</gene>
<evidence type="ECO:0000313" key="1">
    <source>
        <dbReference type="EMBL" id="TMS19454.1"/>
    </source>
</evidence>
<name>A0ACD3RJ27_LARCR</name>
<sequence length="174" mass="18845">MTAPSLHVVQYSSARKKIPMILGSVLGSIVPIIFCVCLIICCVAPCCFCYKKCRKGQRQTVRNGVTVVNAPQQLPSPSGYQPAHPGYQPVPVHPGYGGLPNPTAPPPSYMEATNPAYSPVAFNQGQPMYPMPSQPYAPPNEFHLCQRLATEGGSFDCVNRTDKTVCCLFTLSIQ</sequence>
<comment type="caution">
    <text evidence="1">The sequence shown here is derived from an EMBL/GenBank/DDBJ whole genome shotgun (WGS) entry which is preliminary data.</text>
</comment>
<protein>
    <submittedName>
        <fullName evidence="1">Uncharacterized protein</fullName>
    </submittedName>
</protein>
<evidence type="ECO:0000313" key="2">
    <source>
        <dbReference type="Proteomes" id="UP000793456"/>
    </source>
</evidence>
<organism evidence="1 2">
    <name type="scientific">Larimichthys crocea</name>
    <name type="common">Large yellow croaker</name>
    <name type="synonym">Pseudosciaena crocea</name>
    <dbReference type="NCBI Taxonomy" id="215358"/>
    <lineage>
        <taxon>Eukaryota</taxon>
        <taxon>Metazoa</taxon>
        <taxon>Chordata</taxon>
        <taxon>Craniata</taxon>
        <taxon>Vertebrata</taxon>
        <taxon>Euteleostomi</taxon>
        <taxon>Actinopterygii</taxon>
        <taxon>Neopterygii</taxon>
        <taxon>Teleostei</taxon>
        <taxon>Neoteleostei</taxon>
        <taxon>Acanthomorphata</taxon>
        <taxon>Eupercaria</taxon>
        <taxon>Sciaenidae</taxon>
        <taxon>Larimichthys</taxon>
    </lineage>
</organism>
<reference evidence="1" key="1">
    <citation type="submission" date="2018-11" db="EMBL/GenBank/DDBJ databases">
        <title>The sequence and de novo assembly of Larimichthys crocea genome using PacBio and Hi-C technologies.</title>
        <authorList>
            <person name="Xu P."/>
            <person name="Chen B."/>
            <person name="Zhou Z."/>
            <person name="Ke Q."/>
            <person name="Wu Y."/>
            <person name="Bai H."/>
            <person name="Pu F."/>
        </authorList>
    </citation>
    <scope>NUCLEOTIDE SEQUENCE</scope>
    <source>
        <tissue evidence="1">Muscle</tissue>
    </source>
</reference>
<dbReference type="Proteomes" id="UP000793456">
    <property type="component" value="Chromosome V"/>
</dbReference>
<keyword evidence="2" id="KW-1185">Reference proteome</keyword>
<proteinExistence type="predicted"/>
<dbReference type="EMBL" id="CM011678">
    <property type="protein sequence ID" value="TMS19454.1"/>
    <property type="molecule type" value="Genomic_DNA"/>
</dbReference>